<proteinExistence type="predicted"/>
<dbReference type="Pfam" id="PF06057">
    <property type="entry name" value="VirJ"/>
    <property type="match status" value="1"/>
</dbReference>
<dbReference type="Gene3D" id="3.40.50.1820">
    <property type="entry name" value="alpha/beta hydrolase"/>
    <property type="match status" value="1"/>
</dbReference>
<dbReference type="AlphaFoldDB" id="Z9JMT7"/>
<dbReference type="InterPro" id="IPR011225">
    <property type="entry name" value="IV_sec_VirJ"/>
</dbReference>
<dbReference type="STRING" id="1444770.AF72_00360"/>
<dbReference type="EMBL" id="JDSQ01000001">
    <property type="protein sequence ID" value="EWS79323.1"/>
    <property type="molecule type" value="Genomic_DNA"/>
</dbReference>
<name>Z9JMT7_9GAMM</name>
<protein>
    <submittedName>
        <fullName evidence="2">Virulence factor</fullName>
    </submittedName>
</protein>
<accession>Z9JMT7</accession>
<dbReference type="InterPro" id="IPR010333">
    <property type="entry name" value="VirJ"/>
</dbReference>
<dbReference type="Proteomes" id="UP000020406">
    <property type="component" value="Unassembled WGS sequence"/>
</dbReference>
<gene>
    <name evidence="2" type="ORF">AF72_00360</name>
</gene>
<organism evidence="2 3">
    <name type="scientific">Xylella taiwanensis</name>
    <dbReference type="NCBI Taxonomy" id="1444770"/>
    <lineage>
        <taxon>Bacteria</taxon>
        <taxon>Pseudomonadati</taxon>
        <taxon>Pseudomonadota</taxon>
        <taxon>Gammaproteobacteria</taxon>
        <taxon>Lysobacterales</taxon>
        <taxon>Lysobacteraceae</taxon>
        <taxon>Xylella</taxon>
    </lineage>
</organism>
<reference evidence="2 3" key="1">
    <citation type="journal article" date="2014" name="Genome Announc.">
        <title>Draft Genome Sequence of Xylella fastidiosa Pear Leaf Scorch Strain in Taiwan.</title>
        <authorList>
            <person name="Su C.C."/>
            <person name="Deng W.L."/>
            <person name="Jan F.J."/>
            <person name="Chang C.J."/>
            <person name="Huang H."/>
            <person name="Chen J."/>
        </authorList>
    </citation>
    <scope>NUCLEOTIDE SEQUENCE [LARGE SCALE GENOMIC DNA]</scope>
    <source>
        <strain evidence="2 3">PLS229</strain>
    </source>
</reference>
<dbReference type="PATRIC" id="fig|1444770.3.peg.81"/>
<dbReference type="SUPFAM" id="SSF53474">
    <property type="entry name" value="alpha/beta-Hydrolases"/>
    <property type="match status" value="1"/>
</dbReference>
<evidence type="ECO:0000313" key="2">
    <source>
        <dbReference type="EMBL" id="EWS79323.1"/>
    </source>
</evidence>
<sequence>MPEKVQPHRATHIPGRGVETLPLVEYYAPGSDRLAIMISGDGGWRQLDQGLAKELQHRGISVVGWSSLSYFWNLRTPEQVGDDLGRVIAYYQHHWDAHQLILIGYSFGSDVMPFAYARLTPAQRNQVDFISLLALGHQADFKGRIFGWIGWGEHGTRDVLPALAAFDLQRVQCIYGQYEKDTLCPELRGRVFDVVMRPGGHHFDNDPAKLANAILQGWRRSVETREPHRAES</sequence>
<comment type="caution">
    <text evidence="2">The sequence shown here is derived from an EMBL/GenBank/DDBJ whole genome shotgun (WGS) entry which is preliminary data.</text>
</comment>
<feature type="domain" description="Bacterial virulence" evidence="1">
    <location>
        <begin position="32"/>
        <end position="220"/>
    </location>
</feature>
<dbReference type="eggNOG" id="COG3946">
    <property type="taxonomic scope" value="Bacteria"/>
</dbReference>
<evidence type="ECO:0000259" key="1">
    <source>
        <dbReference type="Pfam" id="PF06057"/>
    </source>
</evidence>
<dbReference type="ESTHER" id="9gamm-z9jmt7">
    <property type="family name" value="VirJ"/>
</dbReference>
<dbReference type="InterPro" id="IPR029058">
    <property type="entry name" value="AB_hydrolase_fold"/>
</dbReference>
<dbReference type="PIRSF" id="PIRSF029063">
    <property type="entry name" value="IV_sec_VirJ"/>
    <property type="match status" value="1"/>
</dbReference>
<evidence type="ECO:0000313" key="3">
    <source>
        <dbReference type="Proteomes" id="UP000020406"/>
    </source>
</evidence>